<dbReference type="EMBL" id="CP144752">
    <property type="protein sequence ID" value="WVZ89617.1"/>
    <property type="molecule type" value="Genomic_DNA"/>
</dbReference>
<dbReference type="PANTHER" id="PTHR33064:SF37">
    <property type="entry name" value="RIBONUCLEASE H"/>
    <property type="match status" value="1"/>
</dbReference>
<dbReference type="InterPro" id="IPR043128">
    <property type="entry name" value="Rev_trsase/Diguanyl_cyclase"/>
</dbReference>
<dbReference type="InterPro" id="IPR043502">
    <property type="entry name" value="DNA/RNA_pol_sf"/>
</dbReference>
<dbReference type="Gene3D" id="3.30.70.270">
    <property type="match status" value="1"/>
</dbReference>
<dbReference type="AlphaFoldDB" id="A0AAQ3UGC3"/>
<dbReference type="SUPFAM" id="SSF56672">
    <property type="entry name" value="DNA/RNA polymerases"/>
    <property type="match status" value="1"/>
</dbReference>
<evidence type="ECO:0000259" key="1">
    <source>
        <dbReference type="Pfam" id="PF17919"/>
    </source>
</evidence>
<feature type="domain" description="Reverse transcriptase/retrotransposon-derived protein RNase H-like" evidence="1">
    <location>
        <begin position="56"/>
        <end position="91"/>
    </location>
</feature>
<accession>A0AAQ3UGC3</accession>
<dbReference type="PANTHER" id="PTHR33064">
    <property type="entry name" value="POL PROTEIN"/>
    <property type="match status" value="1"/>
</dbReference>
<keyword evidence="3" id="KW-1185">Reference proteome</keyword>
<name>A0AAQ3UGC3_PASNO</name>
<organism evidence="2 3">
    <name type="scientific">Paspalum notatum var. saurae</name>
    <dbReference type="NCBI Taxonomy" id="547442"/>
    <lineage>
        <taxon>Eukaryota</taxon>
        <taxon>Viridiplantae</taxon>
        <taxon>Streptophyta</taxon>
        <taxon>Embryophyta</taxon>
        <taxon>Tracheophyta</taxon>
        <taxon>Spermatophyta</taxon>
        <taxon>Magnoliopsida</taxon>
        <taxon>Liliopsida</taxon>
        <taxon>Poales</taxon>
        <taxon>Poaceae</taxon>
        <taxon>PACMAD clade</taxon>
        <taxon>Panicoideae</taxon>
        <taxon>Andropogonodae</taxon>
        <taxon>Paspaleae</taxon>
        <taxon>Paspalinae</taxon>
        <taxon>Paspalum</taxon>
    </lineage>
</organism>
<dbReference type="InterPro" id="IPR041577">
    <property type="entry name" value="RT_RNaseH_2"/>
</dbReference>
<dbReference type="Pfam" id="PF17919">
    <property type="entry name" value="RT_RNaseH_2"/>
    <property type="match status" value="1"/>
</dbReference>
<protein>
    <recommendedName>
        <fullName evidence="1">Reverse transcriptase/retrotransposon-derived protein RNase H-like domain-containing protein</fullName>
    </recommendedName>
</protein>
<evidence type="ECO:0000313" key="2">
    <source>
        <dbReference type="EMBL" id="WVZ89617.1"/>
    </source>
</evidence>
<proteinExistence type="predicted"/>
<sequence>MDAGKVQAVVDWPTPRSVQALCGFLGLAWYYRKYVKDYGALAAPLTQLLRKDSFEWSPAATEAFQRLKTELTTTPILTLPDFSKPFVVRCGVRHFRSWVWGHPPSGCWPSGVLQ</sequence>
<dbReference type="Proteomes" id="UP001341281">
    <property type="component" value="Chromosome 08"/>
</dbReference>
<dbReference type="InterPro" id="IPR051320">
    <property type="entry name" value="Viral_Replic_Matur_Polypro"/>
</dbReference>
<gene>
    <name evidence="2" type="ORF">U9M48_035996</name>
</gene>
<dbReference type="FunFam" id="3.30.70.270:FF:000020">
    <property type="entry name" value="Transposon Tf2-6 polyprotein-like Protein"/>
    <property type="match status" value="1"/>
</dbReference>
<evidence type="ECO:0000313" key="3">
    <source>
        <dbReference type="Proteomes" id="UP001341281"/>
    </source>
</evidence>
<reference evidence="2 3" key="1">
    <citation type="submission" date="2024-02" db="EMBL/GenBank/DDBJ databases">
        <title>High-quality chromosome-scale genome assembly of Pensacola bahiagrass (Paspalum notatum Flugge var. saurae).</title>
        <authorList>
            <person name="Vega J.M."/>
            <person name="Podio M."/>
            <person name="Orjuela J."/>
            <person name="Siena L.A."/>
            <person name="Pessino S.C."/>
            <person name="Combes M.C."/>
            <person name="Mariac C."/>
            <person name="Albertini E."/>
            <person name="Pupilli F."/>
            <person name="Ortiz J.P.A."/>
            <person name="Leblanc O."/>
        </authorList>
    </citation>
    <scope>NUCLEOTIDE SEQUENCE [LARGE SCALE GENOMIC DNA]</scope>
    <source>
        <strain evidence="2">R1</strain>
        <tissue evidence="2">Leaf</tissue>
    </source>
</reference>